<dbReference type="Proteomes" id="UP001140949">
    <property type="component" value="Unassembled WGS sequence"/>
</dbReference>
<protein>
    <submittedName>
        <fullName evidence="2">E3 ubiquitin-protein ligase RMA3-like</fullName>
    </submittedName>
</protein>
<dbReference type="EMBL" id="JANAVB010042615">
    <property type="protein sequence ID" value="KAJ6794074.1"/>
    <property type="molecule type" value="Genomic_DNA"/>
</dbReference>
<keyword evidence="3" id="KW-1185">Reference proteome</keyword>
<evidence type="ECO:0000313" key="2">
    <source>
        <dbReference type="EMBL" id="KAJ6794074.1"/>
    </source>
</evidence>
<name>A0AAX6DQK5_IRIPA</name>
<proteinExistence type="predicted"/>
<reference evidence="2" key="2">
    <citation type="submission" date="2023-04" db="EMBL/GenBank/DDBJ databases">
        <authorList>
            <person name="Bruccoleri R.E."/>
            <person name="Oakeley E.J."/>
            <person name="Faust A.-M."/>
            <person name="Dessus-Babus S."/>
            <person name="Altorfer M."/>
            <person name="Burckhardt D."/>
            <person name="Oertli M."/>
            <person name="Naumann U."/>
            <person name="Petersen F."/>
            <person name="Wong J."/>
        </authorList>
    </citation>
    <scope>NUCLEOTIDE SEQUENCE</scope>
    <source>
        <strain evidence="2">GSM-AAB239-AS_SAM_17_03QT</strain>
        <tissue evidence="2">Leaf</tissue>
    </source>
</reference>
<reference evidence="2" key="1">
    <citation type="journal article" date="2023" name="GigaByte">
        <title>Genome assembly of the bearded iris, Iris pallida Lam.</title>
        <authorList>
            <person name="Bruccoleri R.E."/>
            <person name="Oakeley E.J."/>
            <person name="Faust A.M.E."/>
            <person name="Altorfer M."/>
            <person name="Dessus-Babus S."/>
            <person name="Burckhardt D."/>
            <person name="Oertli M."/>
            <person name="Naumann U."/>
            <person name="Petersen F."/>
            <person name="Wong J."/>
        </authorList>
    </citation>
    <scope>NUCLEOTIDE SEQUENCE</scope>
    <source>
        <strain evidence="2">GSM-AAB239-AS_SAM_17_03QT</strain>
    </source>
</reference>
<evidence type="ECO:0000313" key="3">
    <source>
        <dbReference type="Proteomes" id="UP001140949"/>
    </source>
</evidence>
<comment type="caution">
    <text evidence="2">The sequence shown here is derived from an EMBL/GenBank/DDBJ whole genome shotgun (WGS) entry which is preliminary data.</text>
</comment>
<feature type="region of interest" description="Disordered" evidence="1">
    <location>
        <begin position="9"/>
        <end position="32"/>
    </location>
</feature>
<organism evidence="2 3">
    <name type="scientific">Iris pallida</name>
    <name type="common">Sweet iris</name>
    <dbReference type="NCBI Taxonomy" id="29817"/>
    <lineage>
        <taxon>Eukaryota</taxon>
        <taxon>Viridiplantae</taxon>
        <taxon>Streptophyta</taxon>
        <taxon>Embryophyta</taxon>
        <taxon>Tracheophyta</taxon>
        <taxon>Spermatophyta</taxon>
        <taxon>Magnoliopsida</taxon>
        <taxon>Liliopsida</taxon>
        <taxon>Asparagales</taxon>
        <taxon>Iridaceae</taxon>
        <taxon>Iridoideae</taxon>
        <taxon>Irideae</taxon>
        <taxon>Iris</taxon>
    </lineage>
</organism>
<evidence type="ECO:0000256" key="1">
    <source>
        <dbReference type="SAM" id="MobiDB-lite"/>
    </source>
</evidence>
<dbReference type="AlphaFoldDB" id="A0AAX6DQK5"/>
<gene>
    <name evidence="2" type="ORF">M6B38_234430</name>
</gene>
<sequence length="195" mass="21785">MHARGLLMVPKHPWEHRNRHPPQHASSSRMHHPCHSTMCWRRRGMQSQRVSLRRVVVVVLVQVVMLMPVPEGHCVDIRVKVLISSQSRVLISSQSRRVGLGYRLFLVVDGGWTARDFDALLGALPAVPTAVKRNQGVLGEGCLADWALLCRRAINLQPLVDARPAVEVAAEGNHRIHGKVQADIAFEAPTGRHRL</sequence>
<accession>A0AAX6DQK5</accession>